<comment type="caution">
    <text evidence="1">The sequence shown here is derived from an EMBL/GenBank/DDBJ whole genome shotgun (WGS) entry which is preliminary data.</text>
</comment>
<dbReference type="Proteomes" id="UP001458880">
    <property type="component" value="Unassembled WGS sequence"/>
</dbReference>
<reference evidence="1 2" key="1">
    <citation type="journal article" date="2024" name="BMC Genomics">
        <title>De novo assembly and annotation of Popillia japonica's genome with initial clues to its potential as an invasive pest.</title>
        <authorList>
            <person name="Cucini C."/>
            <person name="Boschi S."/>
            <person name="Funari R."/>
            <person name="Cardaioli E."/>
            <person name="Iannotti N."/>
            <person name="Marturano G."/>
            <person name="Paoli F."/>
            <person name="Bruttini M."/>
            <person name="Carapelli A."/>
            <person name="Frati F."/>
            <person name="Nardi F."/>
        </authorList>
    </citation>
    <scope>NUCLEOTIDE SEQUENCE [LARGE SCALE GENOMIC DNA]</scope>
    <source>
        <strain evidence="1">DMR45628</strain>
    </source>
</reference>
<accession>A0AAW1MWH5</accession>
<gene>
    <name evidence="1" type="ORF">QE152_g4640</name>
</gene>
<evidence type="ECO:0000313" key="1">
    <source>
        <dbReference type="EMBL" id="KAK9751766.1"/>
    </source>
</evidence>
<proteinExistence type="predicted"/>
<dbReference type="AlphaFoldDB" id="A0AAW1MWH5"/>
<sequence>MPKYPAKVLNETQTQLIKKNNSTTKTDKCQNPAFGADHTVLSGVAIDWGHGWGWGCTAWTSQAAACSHEVPVTSVYCNGEDYGVEGYNEVDWSSFGDFCF</sequence>
<dbReference type="EMBL" id="JASPKY010000025">
    <property type="protein sequence ID" value="KAK9751766.1"/>
    <property type="molecule type" value="Genomic_DNA"/>
</dbReference>
<keyword evidence="2" id="KW-1185">Reference proteome</keyword>
<organism evidence="1 2">
    <name type="scientific">Popillia japonica</name>
    <name type="common">Japanese beetle</name>
    <dbReference type="NCBI Taxonomy" id="7064"/>
    <lineage>
        <taxon>Eukaryota</taxon>
        <taxon>Metazoa</taxon>
        <taxon>Ecdysozoa</taxon>
        <taxon>Arthropoda</taxon>
        <taxon>Hexapoda</taxon>
        <taxon>Insecta</taxon>
        <taxon>Pterygota</taxon>
        <taxon>Neoptera</taxon>
        <taxon>Endopterygota</taxon>
        <taxon>Coleoptera</taxon>
        <taxon>Polyphaga</taxon>
        <taxon>Scarabaeiformia</taxon>
        <taxon>Scarabaeidae</taxon>
        <taxon>Rutelinae</taxon>
        <taxon>Popillia</taxon>
    </lineage>
</organism>
<evidence type="ECO:0000313" key="2">
    <source>
        <dbReference type="Proteomes" id="UP001458880"/>
    </source>
</evidence>
<protein>
    <submittedName>
        <fullName evidence="1">Uncharacterized protein</fullName>
    </submittedName>
</protein>
<name>A0AAW1MWH5_POPJA</name>